<evidence type="ECO:0000256" key="1">
    <source>
        <dbReference type="ARBA" id="ARBA00004141"/>
    </source>
</evidence>
<sequence length="220" mass="24032">MDVVDTVIERPKDLHLKETFQRPGALGAQHANTISTASLQQVAKTEQAKNVRQRESSNDLVNNFKYQKERDSPHVARNELLVVAALIATVTFQAGVDPPDGILKGNSNSSDLETNAITFFFVFANTLGLTAALSIITYLTIGFPFQRELLISMVSMIVAYGFAIASITKGIVPYALLASAFVITFFQRWVIIWGRKIRKAGAKLPLTSNDDGGSGTNVEK</sequence>
<feature type="domain" description="PGG" evidence="8">
    <location>
        <begin position="76"/>
        <end position="165"/>
    </location>
</feature>
<proteinExistence type="predicted"/>
<dbReference type="AlphaFoldDB" id="A0ABC8QVI7"/>
<evidence type="ECO:0000256" key="7">
    <source>
        <dbReference type="SAM" id="Phobius"/>
    </source>
</evidence>
<protein>
    <recommendedName>
        <fullName evidence="8">PGG domain-containing protein</fullName>
    </recommendedName>
</protein>
<dbReference type="PANTHER" id="PTHR24186:SF38">
    <property type="entry name" value="ANKYRIN REPEAT FAMILY PROTEIN"/>
    <property type="match status" value="1"/>
</dbReference>
<keyword evidence="10" id="KW-1185">Reference proteome</keyword>
<keyword evidence="6 7" id="KW-0472">Membrane</keyword>
<feature type="transmembrane region" description="Helical" evidence="7">
    <location>
        <begin position="75"/>
        <end position="96"/>
    </location>
</feature>
<gene>
    <name evidence="9" type="ORF">ILEXP_LOCUS3767</name>
</gene>
<organism evidence="9 10">
    <name type="scientific">Ilex paraguariensis</name>
    <name type="common">yerba mate</name>
    <dbReference type="NCBI Taxonomy" id="185542"/>
    <lineage>
        <taxon>Eukaryota</taxon>
        <taxon>Viridiplantae</taxon>
        <taxon>Streptophyta</taxon>
        <taxon>Embryophyta</taxon>
        <taxon>Tracheophyta</taxon>
        <taxon>Spermatophyta</taxon>
        <taxon>Magnoliopsida</taxon>
        <taxon>eudicotyledons</taxon>
        <taxon>Gunneridae</taxon>
        <taxon>Pentapetalae</taxon>
        <taxon>asterids</taxon>
        <taxon>campanulids</taxon>
        <taxon>Aquifoliales</taxon>
        <taxon>Aquifoliaceae</taxon>
        <taxon>Ilex</taxon>
    </lineage>
</organism>
<keyword evidence="4 7" id="KW-1133">Transmembrane helix</keyword>
<feature type="transmembrane region" description="Helical" evidence="7">
    <location>
        <begin position="116"/>
        <end position="141"/>
    </location>
</feature>
<evidence type="ECO:0000313" key="9">
    <source>
        <dbReference type="EMBL" id="CAK9136760.1"/>
    </source>
</evidence>
<keyword evidence="2 7" id="KW-0812">Transmembrane</keyword>
<dbReference type="GO" id="GO:0016020">
    <property type="term" value="C:membrane"/>
    <property type="evidence" value="ECO:0007669"/>
    <property type="project" value="UniProtKB-SubCell"/>
</dbReference>
<evidence type="ECO:0000256" key="6">
    <source>
        <dbReference type="ARBA" id="ARBA00023136"/>
    </source>
</evidence>
<evidence type="ECO:0000256" key="4">
    <source>
        <dbReference type="ARBA" id="ARBA00022989"/>
    </source>
</evidence>
<reference evidence="9 10" key="1">
    <citation type="submission" date="2024-02" db="EMBL/GenBank/DDBJ databases">
        <authorList>
            <person name="Vignale AGUSTIN F."/>
            <person name="Sosa J E."/>
            <person name="Modenutti C."/>
        </authorList>
    </citation>
    <scope>NUCLEOTIDE SEQUENCE [LARGE SCALE GENOMIC DNA]</scope>
</reference>
<dbReference type="Pfam" id="PF13962">
    <property type="entry name" value="PGG"/>
    <property type="match status" value="1"/>
</dbReference>
<evidence type="ECO:0000313" key="10">
    <source>
        <dbReference type="Proteomes" id="UP001642360"/>
    </source>
</evidence>
<evidence type="ECO:0000256" key="3">
    <source>
        <dbReference type="ARBA" id="ARBA00022737"/>
    </source>
</evidence>
<feature type="transmembrane region" description="Helical" evidence="7">
    <location>
        <begin position="148"/>
        <end position="165"/>
    </location>
</feature>
<keyword evidence="5" id="KW-0040">ANK repeat</keyword>
<accession>A0ABC8QVI7</accession>
<evidence type="ECO:0000256" key="2">
    <source>
        <dbReference type="ARBA" id="ARBA00022692"/>
    </source>
</evidence>
<dbReference type="EMBL" id="CAUOFW020000778">
    <property type="protein sequence ID" value="CAK9136760.1"/>
    <property type="molecule type" value="Genomic_DNA"/>
</dbReference>
<name>A0ABC8QVI7_9AQUA</name>
<dbReference type="InterPro" id="IPR026961">
    <property type="entry name" value="PGG_dom"/>
</dbReference>
<comment type="caution">
    <text evidence="9">The sequence shown here is derived from an EMBL/GenBank/DDBJ whole genome shotgun (WGS) entry which is preliminary data.</text>
</comment>
<comment type="subcellular location">
    <subcellularLocation>
        <location evidence="1">Membrane</location>
        <topology evidence="1">Multi-pass membrane protein</topology>
    </subcellularLocation>
</comment>
<dbReference type="Proteomes" id="UP001642360">
    <property type="component" value="Unassembled WGS sequence"/>
</dbReference>
<evidence type="ECO:0000256" key="5">
    <source>
        <dbReference type="ARBA" id="ARBA00023043"/>
    </source>
</evidence>
<feature type="transmembrane region" description="Helical" evidence="7">
    <location>
        <begin position="171"/>
        <end position="191"/>
    </location>
</feature>
<keyword evidence="3" id="KW-0677">Repeat</keyword>
<dbReference type="PANTHER" id="PTHR24186">
    <property type="entry name" value="PROTEIN PHOSPHATASE 1 REGULATORY SUBUNIT"/>
    <property type="match status" value="1"/>
</dbReference>
<evidence type="ECO:0000259" key="8">
    <source>
        <dbReference type="Pfam" id="PF13962"/>
    </source>
</evidence>